<reference evidence="3" key="2">
    <citation type="journal article" date="2013" name="Nat. Genet.">
        <title>The genome of the platyfish, Xiphophorus maculatus, provides insights into evolutionary adaptation and several complex traits.</title>
        <authorList>
            <person name="Schartl M."/>
            <person name="Walter R.B."/>
            <person name="Shen Y."/>
            <person name="Garcia T."/>
            <person name="Catchen J."/>
            <person name="Amores A."/>
            <person name="Braasch I."/>
            <person name="Chalopin D."/>
            <person name="Volff J.N."/>
            <person name="Lesch K.P."/>
            <person name="Bisazza A."/>
            <person name="Minx P."/>
            <person name="Hillier L."/>
            <person name="Wilson R.K."/>
            <person name="Fuerstenberg S."/>
            <person name="Boore J."/>
            <person name="Searle S."/>
            <person name="Postlethwait J.H."/>
            <person name="Warren W.C."/>
        </authorList>
    </citation>
    <scope>NUCLEOTIDE SEQUENCE [LARGE SCALE GENOMIC DNA]</scope>
    <source>
        <strain evidence="3">JP 163 A</strain>
    </source>
</reference>
<dbReference type="eggNOG" id="KOG2372">
    <property type="taxonomic scope" value="Eukaryota"/>
</dbReference>
<name>M4A2N1_XIPMA</name>
<dbReference type="Proteomes" id="UP000002852">
    <property type="component" value="Unassembled WGS sequence"/>
</dbReference>
<dbReference type="GO" id="GO:0005634">
    <property type="term" value="C:nucleus"/>
    <property type="evidence" value="ECO:0007669"/>
    <property type="project" value="TreeGrafter"/>
</dbReference>
<dbReference type="HOGENOM" id="CLU_029204_4_0_1"/>
<dbReference type="GeneTree" id="ENSGT00940000155141"/>
<dbReference type="InParanoid" id="M4A2N1"/>
<dbReference type="AlphaFoldDB" id="M4A2N1"/>
<dbReference type="GO" id="GO:0006357">
    <property type="term" value="P:regulation of transcription by RNA polymerase II"/>
    <property type="evidence" value="ECO:0007669"/>
    <property type="project" value="TreeGrafter"/>
</dbReference>
<reference evidence="2" key="3">
    <citation type="submission" date="2025-08" db="UniProtKB">
        <authorList>
            <consortium name="Ensembl"/>
        </authorList>
    </citation>
    <scope>IDENTIFICATION</scope>
    <source>
        <strain evidence="2">JP 163 A</strain>
    </source>
</reference>
<evidence type="ECO:0000313" key="3">
    <source>
        <dbReference type="Proteomes" id="UP000002852"/>
    </source>
</evidence>
<dbReference type="PANTHER" id="PTHR23354:SF68">
    <property type="entry name" value="NUCLEAR RECEPTOR COACTIVATOR 7"/>
    <property type="match status" value="1"/>
</dbReference>
<proteinExistence type="predicted"/>
<dbReference type="SMART" id="SM00584">
    <property type="entry name" value="TLDc"/>
    <property type="match status" value="1"/>
</dbReference>
<accession>M4A2N1</accession>
<dbReference type="FunCoup" id="M4A2N1">
    <property type="interactions" value="378"/>
</dbReference>
<dbReference type="InterPro" id="IPR006571">
    <property type="entry name" value="TLDc_dom"/>
</dbReference>
<dbReference type="Ensembl" id="ENSXMAT00000008739.2">
    <property type="protein sequence ID" value="ENSXMAP00000008725.2"/>
    <property type="gene ID" value="ENSXMAG00000008705.2"/>
</dbReference>
<evidence type="ECO:0000313" key="2">
    <source>
        <dbReference type="Ensembl" id="ENSXMAP00000008725.2"/>
    </source>
</evidence>
<feature type="domain" description="TLDc" evidence="1">
    <location>
        <begin position="91"/>
        <end position="252"/>
    </location>
</feature>
<dbReference type="GO" id="GO:0006979">
    <property type="term" value="P:response to oxidative stress"/>
    <property type="evidence" value="ECO:0007669"/>
    <property type="project" value="TreeGrafter"/>
</dbReference>
<reference evidence="2" key="4">
    <citation type="submission" date="2025-09" db="UniProtKB">
        <authorList>
            <consortium name="Ensembl"/>
        </authorList>
    </citation>
    <scope>IDENTIFICATION</scope>
    <source>
        <strain evidence="2">JP 163 A</strain>
    </source>
</reference>
<protein>
    <submittedName>
        <fullName evidence="2">Nuclear receptor coactivator 7-like</fullName>
    </submittedName>
</protein>
<dbReference type="Pfam" id="PF07534">
    <property type="entry name" value="TLD"/>
    <property type="match status" value="1"/>
</dbReference>
<sequence>MGIVYSVGEVDHLYTFFVQWSPDIYSKGKKKTYVGEDNSLLMALLTSSAQIITVKDSKHRLSLCSSVESEVDETEYQEAEDDFPVLSHASQLLDDFRLQKIAANLPPRTQGYPWQLVYSTINHGSSLKTLYRNMADLDSPVLLVIRDMHKKVFGAFSSDPFRVSKYCYGTGETFLFSFNPDFQQYRWSGENSYFVNGNWESLQIGGGGAGFALWLDADLYHGASFSCPTFRNAPLSTNEDFIVQDVEVWTINPFFLYTENLKRETKAHFCLYVCLVYLFARESGSDRQCWHRRSSFSWKRCVFQ</sequence>
<reference evidence="3" key="1">
    <citation type="submission" date="2012-01" db="EMBL/GenBank/DDBJ databases">
        <authorList>
            <person name="Walter R."/>
            <person name="Schartl M."/>
            <person name="Warren W."/>
        </authorList>
    </citation>
    <scope>NUCLEOTIDE SEQUENCE [LARGE SCALE GENOMIC DNA]</scope>
    <source>
        <strain evidence="3">JP 163 A</strain>
    </source>
</reference>
<keyword evidence="3" id="KW-1185">Reference proteome</keyword>
<dbReference type="PANTHER" id="PTHR23354">
    <property type="entry name" value="NUCLEOLAR PROTEIN 7/ESTROGEN RECEPTOR COACTIVATOR-RELATED"/>
    <property type="match status" value="1"/>
</dbReference>
<organism evidence="2 3">
    <name type="scientific">Xiphophorus maculatus</name>
    <name type="common">Southern platyfish</name>
    <name type="synonym">Platypoecilus maculatus</name>
    <dbReference type="NCBI Taxonomy" id="8083"/>
    <lineage>
        <taxon>Eukaryota</taxon>
        <taxon>Metazoa</taxon>
        <taxon>Chordata</taxon>
        <taxon>Craniata</taxon>
        <taxon>Vertebrata</taxon>
        <taxon>Euteleostomi</taxon>
        <taxon>Actinopterygii</taxon>
        <taxon>Neopterygii</taxon>
        <taxon>Teleostei</taxon>
        <taxon>Neoteleostei</taxon>
        <taxon>Acanthomorphata</taxon>
        <taxon>Ovalentaria</taxon>
        <taxon>Atherinomorphae</taxon>
        <taxon>Cyprinodontiformes</taxon>
        <taxon>Poeciliidae</taxon>
        <taxon>Poeciliinae</taxon>
        <taxon>Xiphophorus</taxon>
    </lineage>
</organism>
<evidence type="ECO:0000259" key="1">
    <source>
        <dbReference type="PROSITE" id="PS51886"/>
    </source>
</evidence>
<dbReference type="PROSITE" id="PS51886">
    <property type="entry name" value="TLDC"/>
    <property type="match status" value="1"/>
</dbReference>
<dbReference type="OMA" id="VEVWTIN"/>